<organism evidence="1 2">
    <name type="scientific">Rhodonellum psychrophilum GCM71 = DSM 17998</name>
    <dbReference type="NCBI Taxonomy" id="1123057"/>
    <lineage>
        <taxon>Bacteria</taxon>
        <taxon>Pseudomonadati</taxon>
        <taxon>Bacteroidota</taxon>
        <taxon>Cytophagia</taxon>
        <taxon>Cytophagales</taxon>
        <taxon>Cytophagaceae</taxon>
        <taxon>Rhodonellum</taxon>
    </lineage>
</organism>
<evidence type="ECO:0000313" key="2">
    <source>
        <dbReference type="Proteomes" id="UP000016843"/>
    </source>
</evidence>
<name>U5BTU5_9BACT</name>
<protein>
    <submittedName>
        <fullName evidence="1">Uncharacterized protein</fullName>
    </submittedName>
</protein>
<evidence type="ECO:0000313" key="1">
    <source>
        <dbReference type="EMBL" id="ERM84050.1"/>
    </source>
</evidence>
<proteinExistence type="predicted"/>
<sequence length="49" mass="5995">MVNINKAQIRKNVFFMLEFGENVQEKLSCFNKRVKFKNHLNIRSFVRDY</sequence>
<gene>
    <name evidence="1" type="ORF">P872_00650</name>
</gene>
<dbReference type="Proteomes" id="UP000016843">
    <property type="component" value="Unassembled WGS sequence"/>
</dbReference>
<reference evidence="1 2" key="1">
    <citation type="journal article" date="2013" name="Genome Announc.">
        <title>Draft Genome Sequence of the Psychrophilic and Alkaliphilic Rhodonellum psychrophilum Strain GCM71T.</title>
        <authorList>
            <person name="Hauptmann A.L."/>
            <person name="Glaring M.A."/>
            <person name="Hallin P.F."/>
            <person name="Prieme A."/>
            <person name="Stougaard P."/>
        </authorList>
    </citation>
    <scope>NUCLEOTIDE SEQUENCE [LARGE SCALE GENOMIC DNA]</scope>
    <source>
        <strain evidence="1 2">GCM71</strain>
    </source>
</reference>
<accession>U5BTU5</accession>
<dbReference type="AlphaFoldDB" id="U5BTU5"/>
<comment type="caution">
    <text evidence="1">The sequence shown here is derived from an EMBL/GenBank/DDBJ whole genome shotgun (WGS) entry which is preliminary data.</text>
</comment>
<keyword evidence="2" id="KW-1185">Reference proteome</keyword>
<dbReference type="EMBL" id="AWXR01000007">
    <property type="protein sequence ID" value="ERM84050.1"/>
    <property type="molecule type" value="Genomic_DNA"/>
</dbReference>